<dbReference type="Proteomes" id="UP000197783">
    <property type="component" value="Unassembled WGS sequence"/>
</dbReference>
<gene>
    <name evidence="2" type="ORF">SPMU_14390</name>
</gene>
<organism evidence="2 3">
    <name type="scientific">Sphingomonas mucosissima</name>
    <dbReference type="NCBI Taxonomy" id="370959"/>
    <lineage>
        <taxon>Bacteria</taxon>
        <taxon>Pseudomonadati</taxon>
        <taxon>Pseudomonadota</taxon>
        <taxon>Alphaproteobacteria</taxon>
        <taxon>Sphingomonadales</taxon>
        <taxon>Sphingomonadaceae</taxon>
        <taxon>Sphingomonas</taxon>
    </lineage>
</organism>
<evidence type="ECO:0000256" key="1">
    <source>
        <dbReference type="SAM" id="MobiDB-lite"/>
    </source>
</evidence>
<dbReference type="EMBL" id="NBBJ01000001">
    <property type="protein sequence ID" value="OWK33093.1"/>
    <property type="molecule type" value="Genomic_DNA"/>
</dbReference>
<comment type="caution">
    <text evidence="2">The sequence shown here is derived from an EMBL/GenBank/DDBJ whole genome shotgun (WGS) entry which is preliminary data.</text>
</comment>
<proteinExistence type="predicted"/>
<keyword evidence="3" id="KW-1185">Reference proteome</keyword>
<name>A0A245ZTM4_9SPHN</name>
<feature type="compositionally biased region" description="Low complexity" evidence="1">
    <location>
        <begin position="43"/>
        <end position="56"/>
    </location>
</feature>
<dbReference type="AlphaFoldDB" id="A0A245ZTM4"/>
<reference evidence="2 3" key="1">
    <citation type="submission" date="2017-03" db="EMBL/GenBank/DDBJ databases">
        <title>Genome sequence of Sphingomonas mucosissima DSM 17494.</title>
        <authorList>
            <person name="Poehlein A."/>
            <person name="Wuebbeler J.H."/>
            <person name="Steinbuechel A."/>
            <person name="Daniel R."/>
        </authorList>
    </citation>
    <scope>NUCLEOTIDE SEQUENCE [LARGE SCALE GENOMIC DNA]</scope>
    <source>
        <strain evidence="2 3">DSM 17494</strain>
    </source>
</reference>
<accession>A0A245ZTM4</accession>
<evidence type="ECO:0000313" key="2">
    <source>
        <dbReference type="EMBL" id="OWK33093.1"/>
    </source>
</evidence>
<feature type="region of interest" description="Disordered" evidence="1">
    <location>
        <begin position="27"/>
        <end position="63"/>
    </location>
</feature>
<evidence type="ECO:0000313" key="3">
    <source>
        <dbReference type="Proteomes" id="UP000197783"/>
    </source>
</evidence>
<protein>
    <submittedName>
        <fullName evidence="2">Uncharacterized protein</fullName>
    </submittedName>
</protein>
<sequence length="63" mass="6485">MPQLLGHSGVKIRSEVIGLRHGVYASGNSWKRDQNNSSSPPRGVTGTAIGGASATAVERALPS</sequence>